<reference evidence="1" key="2">
    <citation type="journal article" date="2015" name="Fish Shellfish Immunol.">
        <title>Early steps in the European eel (Anguilla anguilla)-Vibrio vulnificus interaction in the gills: Role of the RtxA13 toxin.</title>
        <authorList>
            <person name="Callol A."/>
            <person name="Pajuelo D."/>
            <person name="Ebbesson L."/>
            <person name="Teles M."/>
            <person name="MacKenzie S."/>
            <person name="Amaro C."/>
        </authorList>
    </citation>
    <scope>NUCLEOTIDE SEQUENCE</scope>
</reference>
<evidence type="ECO:0000313" key="1">
    <source>
        <dbReference type="EMBL" id="JAH65412.1"/>
    </source>
</evidence>
<protein>
    <submittedName>
        <fullName evidence="1">Uncharacterized protein</fullName>
    </submittedName>
</protein>
<name>A0A0E9UI47_ANGAN</name>
<proteinExistence type="predicted"/>
<organism evidence="1">
    <name type="scientific">Anguilla anguilla</name>
    <name type="common">European freshwater eel</name>
    <name type="synonym">Muraena anguilla</name>
    <dbReference type="NCBI Taxonomy" id="7936"/>
    <lineage>
        <taxon>Eukaryota</taxon>
        <taxon>Metazoa</taxon>
        <taxon>Chordata</taxon>
        <taxon>Craniata</taxon>
        <taxon>Vertebrata</taxon>
        <taxon>Euteleostomi</taxon>
        <taxon>Actinopterygii</taxon>
        <taxon>Neopterygii</taxon>
        <taxon>Teleostei</taxon>
        <taxon>Anguilliformes</taxon>
        <taxon>Anguillidae</taxon>
        <taxon>Anguilla</taxon>
    </lineage>
</organism>
<accession>A0A0E9UI47</accession>
<dbReference type="AlphaFoldDB" id="A0A0E9UI47"/>
<reference evidence="1" key="1">
    <citation type="submission" date="2014-11" db="EMBL/GenBank/DDBJ databases">
        <authorList>
            <person name="Amaro Gonzalez C."/>
        </authorList>
    </citation>
    <scope>NUCLEOTIDE SEQUENCE</scope>
</reference>
<dbReference type="EMBL" id="GBXM01043165">
    <property type="protein sequence ID" value="JAH65412.1"/>
    <property type="molecule type" value="Transcribed_RNA"/>
</dbReference>
<sequence>MSFIKLSILPRFDSFNIKCLTQLKCSNKMLLKYILEKYPAYSMLTILTYDSEI</sequence>